<name>A0A833WN75_PHYIN</name>
<evidence type="ECO:0000313" key="2">
    <source>
        <dbReference type="EMBL" id="KAF4032136.1"/>
    </source>
</evidence>
<keyword evidence="5" id="KW-1185">Reference proteome</keyword>
<reference evidence="2" key="1">
    <citation type="submission" date="2020-04" db="EMBL/GenBank/DDBJ databases">
        <title>Hybrid Assembly of Korean Phytophthora infestans isolates.</title>
        <authorList>
            <person name="Prokchorchik M."/>
            <person name="Lee Y."/>
            <person name="Seo J."/>
            <person name="Cho J.-H."/>
            <person name="Park Y.-E."/>
            <person name="Jang D.-C."/>
            <person name="Im J.-S."/>
            <person name="Choi J.-G."/>
            <person name="Park H.-J."/>
            <person name="Lee G.-B."/>
            <person name="Lee Y.-G."/>
            <person name="Hong S.-Y."/>
            <person name="Cho K."/>
            <person name="Sohn K.H."/>
        </authorList>
    </citation>
    <scope>NUCLEOTIDE SEQUENCE</scope>
    <source>
        <strain evidence="2">KR_1_A1</strain>
        <strain evidence="3">KR_2_A2</strain>
    </source>
</reference>
<accession>A0A833WN75</accession>
<dbReference type="Proteomes" id="UP000704712">
    <property type="component" value="Unassembled WGS sequence"/>
</dbReference>
<sequence>MVSSGNLFNNFVSHPGVPFLCRIVGKPSGFDIEIFDTTHEKAWACRVTSEVLVLDNDTSTTLPWEKAKAFLEVGIMSRGAAEDVALDFVEQLEEVAVLQLRLRFGIQGCLWSPTLRFVLKRVNAERHEKMELQASIANMESQLSKKAAAMHSHPTFKTASLVCSLFLISVAVLTTIASYIGAAGGTARGIAFASVTPYRVDTYSSNIFWEPTRKFDDKFLLVKHSGVQVCESGFAQVSIVLRHSNCRSNIAFKVYKSGAEISSVYDYTCGLFSIGISSAYVHTIPVDANDTISVKYVGGGTLFTWDSFMDVLLLPTTTH</sequence>
<feature type="transmembrane region" description="Helical" evidence="1">
    <location>
        <begin position="159"/>
        <end position="180"/>
    </location>
</feature>
<evidence type="ECO:0000256" key="1">
    <source>
        <dbReference type="SAM" id="Phobius"/>
    </source>
</evidence>
<dbReference type="AlphaFoldDB" id="A0A833WN75"/>
<proteinExistence type="predicted"/>
<keyword evidence="1" id="KW-1133">Transmembrane helix</keyword>
<keyword evidence="1" id="KW-0472">Membrane</keyword>
<evidence type="ECO:0000313" key="5">
    <source>
        <dbReference type="Proteomes" id="UP000602510"/>
    </source>
</evidence>
<protein>
    <recommendedName>
        <fullName evidence="6">Transmembrane protein</fullName>
    </recommendedName>
</protein>
<evidence type="ECO:0000313" key="4">
    <source>
        <dbReference type="EMBL" id="KAF4147316.1"/>
    </source>
</evidence>
<keyword evidence="1" id="KW-0812">Transmembrane</keyword>
<dbReference type="EMBL" id="WSZM01000510">
    <property type="protein sequence ID" value="KAF4032136.1"/>
    <property type="molecule type" value="Genomic_DNA"/>
</dbReference>
<dbReference type="EMBL" id="JAACNO010003025">
    <property type="protein sequence ID" value="KAF4128977.1"/>
    <property type="molecule type" value="Genomic_DNA"/>
</dbReference>
<comment type="caution">
    <text evidence="2">The sequence shown here is derived from an EMBL/GenBank/DDBJ whole genome shotgun (WGS) entry which is preliminary data.</text>
</comment>
<dbReference type="EMBL" id="JAACNO010000480">
    <property type="protein sequence ID" value="KAF4147316.1"/>
    <property type="molecule type" value="Genomic_DNA"/>
</dbReference>
<evidence type="ECO:0000313" key="3">
    <source>
        <dbReference type="EMBL" id="KAF4128977.1"/>
    </source>
</evidence>
<dbReference type="Proteomes" id="UP000602510">
    <property type="component" value="Unassembled WGS sequence"/>
</dbReference>
<organism evidence="2 5">
    <name type="scientific">Phytophthora infestans</name>
    <name type="common">Potato late blight agent</name>
    <name type="synonym">Botrytis infestans</name>
    <dbReference type="NCBI Taxonomy" id="4787"/>
    <lineage>
        <taxon>Eukaryota</taxon>
        <taxon>Sar</taxon>
        <taxon>Stramenopiles</taxon>
        <taxon>Oomycota</taxon>
        <taxon>Peronosporomycetes</taxon>
        <taxon>Peronosporales</taxon>
        <taxon>Peronosporaceae</taxon>
        <taxon>Phytophthora</taxon>
    </lineage>
</organism>
<evidence type="ECO:0008006" key="6">
    <source>
        <dbReference type="Google" id="ProtNLM"/>
    </source>
</evidence>
<gene>
    <name evidence="2" type="ORF">GN244_ATG15986</name>
    <name evidence="4" type="ORF">GN958_ATG03496</name>
    <name evidence="3" type="ORF">GN958_ATG21808</name>
</gene>